<evidence type="ECO:0000259" key="4">
    <source>
        <dbReference type="PROSITE" id="PS50826"/>
    </source>
</evidence>
<gene>
    <name evidence="6" type="ORF">EGYM00163_LOCUS44613</name>
</gene>
<dbReference type="GO" id="GO:0005737">
    <property type="term" value="C:cytoplasm"/>
    <property type="evidence" value="ECO:0007669"/>
    <property type="project" value="TreeGrafter"/>
</dbReference>
<feature type="domain" description="RUN" evidence="4">
    <location>
        <begin position="640"/>
        <end position="761"/>
    </location>
</feature>
<dbReference type="InterPro" id="IPR004012">
    <property type="entry name" value="Run_dom"/>
</dbReference>
<dbReference type="PANTHER" id="PTHR10807">
    <property type="entry name" value="MYOTUBULARIN-RELATED"/>
    <property type="match status" value="1"/>
</dbReference>
<evidence type="ECO:0008006" key="7">
    <source>
        <dbReference type="Google" id="ProtNLM"/>
    </source>
</evidence>
<evidence type="ECO:0000256" key="3">
    <source>
        <dbReference type="SAM" id="MobiDB-lite"/>
    </source>
</evidence>
<evidence type="ECO:0000256" key="2">
    <source>
        <dbReference type="PIRSR" id="PIRSR630564-2"/>
    </source>
</evidence>
<evidence type="ECO:0000259" key="5">
    <source>
        <dbReference type="PROSITE" id="PS51339"/>
    </source>
</evidence>
<dbReference type="SUPFAM" id="SSF50729">
    <property type="entry name" value="PH domain-like"/>
    <property type="match status" value="1"/>
</dbReference>
<dbReference type="InterPro" id="IPR030564">
    <property type="entry name" value="Myotubularin"/>
</dbReference>
<name>A0A7S4GDE1_9EUGL</name>
<dbReference type="AlphaFoldDB" id="A0A7S4GDE1"/>
<dbReference type="PROSITE" id="PS51339">
    <property type="entry name" value="PPASE_MYOTUBULARIN"/>
    <property type="match status" value="1"/>
</dbReference>
<dbReference type="EMBL" id="HBJA01129899">
    <property type="protein sequence ID" value="CAE0833321.1"/>
    <property type="molecule type" value="Transcribed_RNA"/>
</dbReference>
<dbReference type="PROSITE" id="PS50826">
    <property type="entry name" value="RUN"/>
    <property type="match status" value="1"/>
</dbReference>
<accession>A0A7S4GDE1</accession>
<feature type="binding site" evidence="2">
    <location>
        <begin position="287"/>
        <end position="288"/>
    </location>
    <ligand>
        <name>substrate</name>
    </ligand>
</feature>
<feature type="domain" description="Myotubularin phosphatase" evidence="5">
    <location>
        <begin position="133"/>
        <end position="502"/>
    </location>
</feature>
<organism evidence="6">
    <name type="scientific">Eutreptiella gymnastica</name>
    <dbReference type="NCBI Taxonomy" id="73025"/>
    <lineage>
        <taxon>Eukaryota</taxon>
        <taxon>Discoba</taxon>
        <taxon>Euglenozoa</taxon>
        <taxon>Euglenida</taxon>
        <taxon>Spirocuta</taxon>
        <taxon>Euglenophyceae</taxon>
        <taxon>Eutreptiales</taxon>
        <taxon>Eutreptiaceae</taxon>
        <taxon>Eutreptiella</taxon>
    </lineage>
</organism>
<dbReference type="InterPro" id="IPR016130">
    <property type="entry name" value="Tyr_Pase_AS"/>
</dbReference>
<feature type="region of interest" description="Disordered" evidence="3">
    <location>
        <begin position="763"/>
        <end position="788"/>
    </location>
</feature>
<proteinExistence type="predicted"/>
<reference evidence="6" key="1">
    <citation type="submission" date="2021-01" db="EMBL/GenBank/DDBJ databases">
        <authorList>
            <person name="Corre E."/>
            <person name="Pelletier E."/>
            <person name="Niang G."/>
            <person name="Scheremetjew M."/>
            <person name="Finn R."/>
            <person name="Kale V."/>
            <person name="Holt S."/>
            <person name="Cochrane G."/>
            <person name="Meng A."/>
            <person name="Brown T."/>
            <person name="Cohen L."/>
        </authorList>
    </citation>
    <scope>NUCLEOTIDE SEQUENCE</scope>
    <source>
        <strain evidence="6">CCMP1594</strain>
    </source>
</reference>
<evidence type="ECO:0000313" key="6">
    <source>
        <dbReference type="EMBL" id="CAE0833321.1"/>
    </source>
</evidence>
<feature type="binding site" evidence="2">
    <location>
        <begin position="333"/>
        <end position="339"/>
    </location>
    <ligand>
        <name>substrate</name>
    </ligand>
</feature>
<dbReference type="PROSITE" id="PS00383">
    <property type="entry name" value="TYR_PHOSPHATASE_1"/>
    <property type="match status" value="1"/>
</dbReference>
<dbReference type="InterPro" id="IPR029021">
    <property type="entry name" value="Prot-tyrosine_phosphatase-like"/>
</dbReference>
<dbReference type="SUPFAM" id="SSF140741">
    <property type="entry name" value="RUN domain-like"/>
    <property type="match status" value="1"/>
</dbReference>
<protein>
    <recommendedName>
        <fullName evidence="7">Phosphatidylinositol-3-phosphatase</fullName>
    </recommendedName>
</protein>
<feature type="binding site" evidence="2">
    <location>
        <begin position="259"/>
        <end position="265"/>
    </location>
    <ligand>
        <name>substrate</name>
    </ligand>
</feature>
<dbReference type="SUPFAM" id="SSF52799">
    <property type="entry name" value="(Phosphotyrosine protein) phosphatases II"/>
    <property type="match status" value="1"/>
</dbReference>
<sequence length="927" mass="102621">MTPSSSGPLVQPHVDKPAVREYQKYSGEVSRLEISGAGCCSQGVKVEGTLIVSNYRLWCCGESIPLGCVLSVRASDRLVLITATNGETFRLTLADEIDANYVAQRLQSPPKIFAFPHYQALSHSNECMSPAGRHSKESPHVDFLRMGISSDPTCAWRIDYTANAEYKLCPSYPSVLVLPRQASRKLVKATAAFRTKQRFPILTWRSPTSGRVLCRSAEPGTLAPNREADKMYIDLIRTASGSDTLAIFDCRSRIAATGNAVNVTKERLGGTEWGYPNTSVTFCGMANIHKVREFYTRLCESDPEPWLSTIQDLLVLAESVSQELQKQSVLVHCTDGWDRTAQLCSAVQLLLDAEYRTLRGFVRLVTKDWLWGGHKFGDRCGTPLPGASNGDSTVRGHDQAPIFLQWLWAVYQLVYYHPQSFEFTADLLVYLAEHHQTHLYGTFLGNCEQERQDAAVSTSTACIWEFIFDLDNIQSFLNPGYARSEEPMSGVVPEVQVWRWQFGVRLGTDLGMSEMTWSVALPLGDQTVEDANVCNYTVATQVQSVSQAQRLLSEGAWPYSIAYVFCADEQMWYGVFHREFHCQQFPMPEWNGSQSLGNQTLKVYSRARDAECLPLLTEFSAVVESVVAGALRCEAPPTASLTMDQVLSLVDALQKLLRHRLRSFGGLCQLLYRVSPAHVGQALYALPASVSEAMQLRNYLLHALRERALVHVLGRVSESESELCQWYWGRALIPNRFYVAHIVDALEPLSAIDVPCAVESPDAARAPMPTSGSMSASDLRRSGSVSSPSGYQLDTLHLPAAPKPPLRGWLPCRRGRSLGPELCFFVLEHGRLKWFADRNVTQCHGTVELAECTVTPGDPDGAVVVSARQAWLELHLASVGPEWGEALQSATLAPSGPTNEDYIFLSGLESLRVPKSQTIGKLLGLLP</sequence>
<dbReference type="Pfam" id="PF06602">
    <property type="entry name" value="Myotub-related"/>
    <property type="match status" value="1"/>
</dbReference>
<dbReference type="InterPro" id="IPR037213">
    <property type="entry name" value="Run_dom_sf"/>
</dbReference>
<evidence type="ECO:0000256" key="1">
    <source>
        <dbReference type="PIRSR" id="PIRSR630564-1"/>
    </source>
</evidence>
<feature type="active site" description="Phosphocysteine intermediate" evidence="1">
    <location>
        <position position="333"/>
    </location>
</feature>
<dbReference type="InterPro" id="IPR010569">
    <property type="entry name" value="Myotubularin-like_Pase_dom"/>
</dbReference>